<feature type="region of interest" description="Disordered" evidence="7">
    <location>
        <begin position="130"/>
        <end position="155"/>
    </location>
</feature>
<reference evidence="11" key="1">
    <citation type="journal article" date="2006" name="Science">
        <title>Phytophthora genome sequences uncover evolutionary origins and mechanisms of pathogenesis.</title>
        <authorList>
            <person name="Tyler B.M."/>
            <person name="Tripathy S."/>
            <person name="Zhang X."/>
            <person name="Dehal P."/>
            <person name="Jiang R.H."/>
            <person name="Aerts A."/>
            <person name="Arredondo F.D."/>
            <person name="Baxter L."/>
            <person name="Bensasson D."/>
            <person name="Beynon J.L."/>
            <person name="Chapman J."/>
            <person name="Damasceno C.M."/>
            <person name="Dorrance A.E."/>
            <person name="Dou D."/>
            <person name="Dickerman A.W."/>
            <person name="Dubchak I.L."/>
            <person name="Garbelotto M."/>
            <person name="Gijzen M."/>
            <person name="Gordon S.G."/>
            <person name="Govers F."/>
            <person name="Grunwald N.J."/>
            <person name="Huang W."/>
            <person name="Ivors K.L."/>
            <person name="Jones R.W."/>
            <person name="Kamoun S."/>
            <person name="Krampis K."/>
            <person name="Lamour K.H."/>
            <person name="Lee M.K."/>
            <person name="McDonald W.H."/>
            <person name="Medina M."/>
            <person name="Meijer H.J."/>
            <person name="Nordberg E.K."/>
            <person name="Maclean D.J."/>
            <person name="Ospina-Giraldo M.D."/>
            <person name="Morris P.F."/>
            <person name="Phuntumart V."/>
            <person name="Putnam N.H."/>
            <person name="Rash S."/>
            <person name="Rose J.K."/>
            <person name="Sakihama Y."/>
            <person name="Salamov A.A."/>
            <person name="Savidor A."/>
            <person name="Scheuring C.F."/>
            <person name="Smith B.M."/>
            <person name="Sobral B.W."/>
            <person name="Terry A."/>
            <person name="Torto-Alalibo T.A."/>
            <person name="Win J."/>
            <person name="Xu Z."/>
            <person name="Zhang H."/>
            <person name="Grigoriev I.V."/>
            <person name="Rokhsar D.S."/>
            <person name="Boore J.L."/>
        </authorList>
    </citation>
    <scope>NUCLEOTIDE SEQUENCE [LARGE SCALE GENOMIC DNA]</scope>
    <source>
        <strain evidence="11">Pr102</strain>
    </source>
</reference>
<keyword evidence="9" id="KW-0732">Signal</keyword>
<evidence type="ECO:0000313" key="10">
    <source>
        <dbReference type="EnsemblProtists" id="Phyra83006"/>
    </source>
</evidence>
<dbReference type="EnsemblProtists" id="Phyra83006">
    <property type="protein sequence ID" value="Phyra83006"/>
    <property type="gene ID" value="Phyra83006"/>
</dbReference>
<dbReference type="Pfam" id="PF00964">
    <property type="entry name" value="Elicitin"/>
    <property type="match status" value="1"/>
</dbReference>
<keyword evidence="11" id="KW-1185">Reference proteome</keyword>
<sequence>MKTSFLSALVLASSTGVAVMATGATTTCDLTTIKASLAANTNVKKEFTTNEPVCKSDSKFDIFDITKFPPNSTQADAAQKSSACSSLVNLVNGYANAASQCTVTVNNVTVIYGHVISNFVDGRVYNESASDSGSVGDSESGSGSESASSSNSTDVASSGVSVTVLSLVAYSTIAAIAAILC</sequence>
<dbReference type="VEuPathDB" id="FungiDB:KRP23_12917"/>
<keyword evidence="8" id="KW-0812">Transmembrane</keyword>
<evidence type="ECO:0000256" key="9">
    <source>
        <dbReference type="SAM" id="SignalP"/>
    </source>
</evidence>
<evidence type="ECO:0000256" key="1">
    <source>
        <dbReference type="ARBA" id="ARBA00004613"/>
    </source>
</evidence>
<keyword evidence="5 6" id="KW-1015">Disulfide bond</keyword>
<comment type="similarity">
    <text evidence="2 6">Belongs to the elicitin family.</text>
</comment>
<dbReference type="EMBL" id="DS566078">
    <property type="status" value="NOT_ANNOTATED_CDS"/>
    <property type="molecule type" value="Genomic_DNA"/>
</dbReference>
<evidence type="ECO:0000256" key="8">
    <source>
        <dbReference type="SAM" id="Phobius"/>
    </source>
</evidence>
<dbReference type="GeneID" id="94219366"/>
<evidence type="ECO:0000256" key="5">
    <source>
        <dbReference type="ARBA" id="ARBA00023157"/>
    </source>
</evidence>
<dbReference type="Gene3D" id="1.10.239.10">
    <property type="entry name" value="Elicitin domain"/>
    <property type="match status" value="1"/>
</dbReference>
<dbReference type="AlphaFoldDB" id="H3GZ26"/>
<proteinExistence type="inferred from homology"/>
<feature type="transmembrane region" description="Helical" evidence="8">
    <location>
        <begin position="159"/>
        <end position="180"/>
    </location>
</feature>
<dbReference type="InterPro" id="IPR002200">
    <property type="entry name" value="Elicitin"/>
</dbReference>
<feature type="chain" id="PRO_5003586864" description="Elicitin" evidence="9">
    <location>
        <begin position="25"/>
        <end position="181"/>
    </location>
</feature>
<dbReference type="eggNOG" id="ENOG502R7UH">
    <property type="taxonomic scope" value="Eukaryota"/>
</dbReference>
<reference evidence="10" key="2">
    <citation type="submission" date="2015-06" db="UniProtKB">
        <authorList>
            <consortium name="EnsemblProtists"/>
        </authorList>
    </citation>
    <scope>IDENTIFICATION</scope>
    <source>
        <strain evidence="10">Pr102</strain>
    </source>
</reference>
<protein>
    <recommendedName>
        <fullName evidence="6">Elicitin</fullName>
    </recommendedName>
</protein>
<feature type="signal peptide" evidence="9">
    <location>
        <begin position="1"/>
        <end position="24"/>
    </location>
</feature>
<keyword evidence="4 6" id="KW-0928">Hypersensitive response elicitation</keyword>
<comment type="function">
    <text evidence="6">Induces local and distal defense responses (incompatible hypersensitive reaction) in plants from the solanaceae and cruciferae families. Elicits leaf necrosis and causes the accumulation of pathogenesis-related proteins. Might interact with the lipidic molecules of the plasma membrane.</text>
</comment>
<evidence type="ECO:0000256" key="6">
    <source>
        <dbReference type="RuleBase" id="RU368111"/>
    </source>
</evidence>
<keyword evidence="8" id="KW-1133">Transmembrane helix</keyword>
<dbReference type="RefSeq" id="XP_067738999.1">
    <property type="nucleotide sequence ID" value="XM_067883564.1"/>
</dbReference>
<dbReference type="HOGENOM" id="CLU_117427_0_0_1"/>
<evidence type="ECO:0000256" key="7">
    <source>
        <dbReference type="SAM" id="MobiDB-lite"/>
    </source>
</evidence>
<dbReference type="Proteomes" id="UP000005238">
    <property type="component" value="Unassembled WGS sequence"/>
</dbReference>
<dbReference type="VEuPathDB" id="FungiDB:KRP22_3923"/>
<dbReference type="OrthoDB" id="127256at2759"/>
<name>H3GZ26_PHYRM</name>
<organism evidence="10 11">
    <name type="scientific">Phytophthora ramorum</name>
    <name type="common">Sudden oak death agent</name>
    <dbReference type="NCBI Taxonomy" id="164328"/>
    <lineage>
        <taxon>Eukaryota</taxon>
        <taxon>Sar</taxon>
        <taxon>Stramenopiles</taxon>
        <taxon>Oomycota</taxon>
        <taxon>Peronosporomycetes</taxon>
        <taxon>Peronosporales</taxon>
        <taxon>Peronosporaceae</taxon>
        <taxon>Phytophthora</taxon>
    </lineage>
</organism>
<evidence type="ECO:0000256" key="4">
    <source>
        <dbReference type="ARBA" id="ARBA00022978"/>
    </source>
</evidence>
<dbReference type="InterPro" id="IPR036470">
    <property type="entry name" value="Elicitin_sf"/>
</dbReference>
<comment type="subcellular location">
    <subcellularLocation>
        <location evidence="1 6">Secreted</location>
    </subcellularLocation>
</comment>
<dbReference type="InParanoid" id="H3GZ26"/>
<keyword evidence="8" id="KW-0472">Membrane</keyword>
<dbReference type="GO" id="GO:0052040">
    <property type="term" value="P:symbiont-mediated perturbation of host programmed cell death"/>
    <property type="evidence" value="ECO:0007669"/>
    <property type="project" value="UniProtKB-UniRule"/>
</dbReference>
<keyword evidence="3 6" id="KW-0964">Secreted</keyword>
<dbReference type="GO" id="GO:0005576">
    <property type="term" value="C:extracellular region"/>
    <property type="evidence" value="ECO:0007669"/>
    <property type="project" value="UniProtKB-SubCell"/>
</dbReference>
<dbReference type="OMA" id="TNINTQC"/>
<evidence type="ECO:0000256" key="3">
    <source>
        <dbReference type="ARBA" id="ARBA00022525"/>
    </source>
</evidence>
<evidence type="ECO:0000313" key="11">
    <source>
        <dbReference type="Proteomes" id="UP000005238"/>
    </source>
</evidence>
<evidence type="ECO:0000256" key="2">
    <source>
        <dbReference type="ARBA" id="ARBA00009544"/>
    </source>
</evidence>
<accession>H3GZ26</accession>